<evidence type="ECO:0000259" key="1">
    <source>
        <dbReference type="Pfam" id="PF13472"/>
    </source>
</evidence>
<dbReference type="GO" id="GO:0016787">
    <property type="term" value="F:hydrolase activity"/>
    <property type="evidence" value="ECO:0007669"/>
    <property type="project" value="UniProtKB-KW"/>
</dbReference>
<dbReference type="RefSeq" id="WP_241515045.1">
    <property type="nucleotide sequence ID" value="NZ_JAFEJT020000079.1"/>
</dbReference>
<reference evidence="2 3" key="1">
    <citation type="journal article" date="2021" name="Environ. Microbiol.">
        <title>Genetic insights into the dark matter of the mammalian gut microbiota through targeted genome reconstruction.</title>
        <authorList>
            <person name="Lugli G.A."/>
            <person name="Alessandri G."/>
            <person name="Milani C."/>
            <person name="Viappiani A."/>
            <person name="Fontana F."/>
            <person name="Tarracchini C."/>
            <person name="Mancabelli L."/>
            <person name="Argentini C."/>
            <person name="Ruiz L."/>
            <person name="Margolles A."/>
            <person name="van Sinderen D."/>
            <person name="Turroni F."/>
            <person name="Ventura M."/>
        </authorList>
    </citation>
    <scope>NUCLEOTIDE SEQUENCE [LARGE SCALE GENOMIC DNA]</scope>
    <source>
        <strain evidence="2 3">MA1</strain>
    </source>
</reference>
<keyword evidence="2" id="KW-0378">Hydrolase</keyword>
<reference evidence="2 3" key="2">
    <citation type="journal article" date="2021" name="Syst. Appl. Microbiol.">
        <title>Phylogenetic classification of ten novel species belonging to the genus Bifidobacterium comprising B. phasiani sp. nov., B. pongonis sp. nov., B. saguinibicoloris sp. nov., B. colobi sp. nov., B. simiiventris sp. nov., B. santillanense sp. nov., B. miconis sp. nov., B. amazonense sp. nov., B. pluvialisilvae sp. nov., and B. miconisargentati sp. nov.</title>
        <authorList>
            <person name="Lugli G.A."/>
            <person name="Calvete-Torre I."/>
            <person name="Alessandri G."/>
            <person name="Milani C."/>
            <person name="Turroni F."/>
            <person name="Laiolo P."/>
            <person name="Ossiprandi M.C."/>
            <person name="Margolles A."/>
            <person name="Ruiz L."/>
            <person name="Ventura M."/>
        </authorList>
    </citation>
    <scope>NUCLEOTIDE SEQUENCE [LARGE SCALE GENOMIC DNA]</scope>
    <source>
        <strain evidence="2 3">MA1</strain>
    </source>
</reference>
<gene>
    <name evidence="2" type="ORF">JS533_012495</name>
</gene>
<evidence type="ECO:0000313" key="2">
    <source>
        <dbReference type="EMBL" id="MCH9277071.1"/>
    </source>
</evidence>
<dbReference type="InterPro" id="IPR036514">
    <property type="entry name" value="SGNH_hydro_sf"/>
</dbReference>
<dbReference type="SUPFAM" id="SSF52266">
    <property type="entry name" value="SGNH hydrolase"/>
    <property type="match status" value="1"/>
</dbReference>
<feature type="domain" description="SGNH hydrolase-type esterase" evidence="1">
    <location>
        <begin position="6"/>
        <end position="189"/>
    </location>
</feature>
<sequence>MINVLCFGDSNTNGSNPAGGRHARDVRWPGRLQRLLGDDWYVIEEGLGGRTTVFDNPIEPHRNGLAALPGALITHRPLDYVILSLGTNDMKTMFQADARVIAAGIDMLVHEVKITDNRGAPTPRIVIVSPIYIKPGISTSGYIGFDERAVELSHRLAGEYRQVAEREGCLFLDAAQIAEASDLDKLHMDGENHARFATAMADLLRKDRTTGSRDARR</sequence>
<comment type="caution">
    <text evidence="2">The sequence shown here is derived from an EMBL/GenBank/DDBJ whole genome shotgun (WGS) entry which is preliminary data.</text>
</comment>
<name>A0ABS9VYR0_9BIFI</name>
<dbReference type="InterPro" id="IPR051532">
    <property type="entry name" value="Ester_Hydrolysis_Enzymes"/>
</dbReference>
<evidence type="ECO:0000313" key="3">
    <source>
        <dbReference type="Proteomes" id="UP000710815"/>
    </source>
</evidence>
<organism evidence="2 3">
    <name type="scientific">Bifidobacterium amazonense</name>
    <dbReference type="NCBI Taxonomy" id="2809027"/>
    <lineage>
        <taxon>Bacteria</taxon>
        <taxon>Bacillati</taxon>
        <taxon>Actinomycetota</taxon>
        <taxon>Actinomycetes</taxon>
        <taxon>Bifidobacteriales</taxon>
        <taxon>Bifidobacteriaceae</taxon>
        <taxon>Bifidobacterium</taxon>
    </lineage>
</organism>
<dbReference type="PANTHER" id="PTHR30383">
    <property type="entry name" value="THIOESTERASE 1/PROTEASE 1/LYSOPHOSPHOLIPASE L1"/>
    <property type="match status" value="1"/>
</dbReference>
<dbReference type="CDD" id="cd01839">
    <property type="entry name" value="SGNH_arylesterase_like"/>
    <property type="match status" value="1"/>
</dbReference>
<dbReference type="Proteomes" id="UP000710815">
    <property type="component" value="Unassembled WGS sequence"/>
</dbReference>
<dbReference type="EMBL" id="JAFEJT020000079">
    <property type="protein sequence ID" value="MCH9277071.1"/>
    <property type="molecule type" value="Genomic_DNA"/>
</dbReference>
<dbReference type="Gene3D" id="3.40.50.1110">
    <property type="entry name" value="SGNH hydrolase"/>
    <property type="match status" value="1"/>
</dbReference>
<keyword evidence="3" id="KW-1185">Reference proteome</keyword>
<accession>A0ABS9VYR0</accession>
<dbReference type="Pfam" id="PF13472">
    <property type="entry name" value="Lipase_GDSL_2"/>
    <property type="match status" value="1"/>
</dbReference>
<protein>
    <submittedName>
        <fullName evidence="2">SGNH/GDSL hydrolase family protein</fullName>
    </submittedName>
</protein>
<proteinExistence type="predicted"/>
<dbReference type="InterPro" id="IPR013830">
    <property type="entry name" value="SGNH_hydro"/>
</dbReference>
<dbReference type="PANTHER" id="PTHR30383:SF29">
    <property type="entry name" value="SGNH HYDROLASE-TYPE ESTERASE DOMAIN-CONTAINING PROTEIN"/>
    <property type="match status" value="1"/>
</dbReference>